<gene>
    <name evidence="1" type="ORF">MANES_01G026200v8</name>
</gene>
<evidence type="ECO:0000313" key="2">
    <source>
        <dbReference type="Proteomes" id="UP000091857"/>
    </source>
</evidence>
<dbReference type="EMBL" id="CM004387">
    <property type="protein sequence ID" value="KAG8661626.1"/>
    <property type="molecule type" value="Genomic_DNA"/>
</dbReference>
<evidence type="ECO:0000313" key="1">
    <source>
        <dbReference type="EMBL" id="KAG8661626.1"/>
    </source>
</evidence>
<comment type="caution">
    <text evidence="1">The sequence shown here is derived from an EMBL/GenBank/DDBJ whole genome shotgun (WGS) entry which is preliminary data.</text>
</comment>
<sequence length="1226" mass="135523">MAKYKEEEDDKPDGLEIISIGSLYSGTWDKKYWSSSRGKDRYPYPLGYHARRAFNGSTYKMEIQEGSKGPLFVITSADGHLCSGQTPDITWEKFQKKGFLRMKIWHGKRSSCKIDGIEFFGFRNPFVQRLLRELVANVNGIAEHSLLSSSFCNGASSMDDNNQYQDALVCSEILPHLARPQVKGKRNKRCEIVNPKSLNVDGSKRLRAGDPTFNGAVPVGVQSKYISGEANNHISAEDCLHLKPVDAPDHIRVKALLAHEDLASSENNKSTGVVMNSFAEERPLDRLQNAEVEGLNFPASSEFKDVDASCPGDSLSVHDVDLCAPDTLDFVQDDTTNSAPSTLDKITCGVKEELMTADVIVSEALVNKSHSEEEMAPYDANMNSEKSDFDSVSQDIAKSMMTLLLPHAIPLLKKTRRKKKKTVMPSENLSSTPKPREDQSKFESSEHNKPVVLQKFDDDQCVINKLILPSNNVEANQPSLDKNKNAYLPNGGELFVGGDVVSPWFLDAETNGNGDVLHDDKLQVNLSKRPQDGYVCLPESILGCMPANKKVLSEVNQDFCNNVDENSLSANINSEKVLKNSSDYNEAVGASVATVALRCSMHLSMKDTVVQAGDSEISNLSNSQVPRKVYTRKKVPNTELTARKHNPSLSESIICRKLVDGCVPQSTGTLLESGPFNMSSSVDEPRESFMGADTMVVGQLLDMHTDVTTLTSNTVLDSQATLISQTFLCASEGQDTSNLFVPPLSYVEKAQELFEERLIEVQNTSDVNGTRTQKQGTGVCHNKTPIVKEVQGNPELEIQRNVEVNNDLECIVKFLGSYSHPMPVLSMLLSRKGNEIYICALCGILRDKRRILFLYKLSIEEPRRGCPCFVGHVPVTWPSSTDIFGREIAFERSGLQLTPDGQHLVLLGSTRAPHCREGILDCSCSTCTLDCLENSAVKIVEVKAGYVSVVVKLRATDNLQCILVCEPDHLVAAGEGRRLHLWTMNSRWSAPTEEFTLSSNDCISPCIVEMKRIPKCASLVIGHNGLGEFTLWDISKRIFISRFSAPSTSVYQFCPISLFSWQREVNGFSCSNVEVHINRLMDATKIWFSEHSKNHSSPPLEGEDIAIWFLVSTVHESDAQHDYESNDCQRNPVGRWRLALLVKNTMILGKALDIRAAAVNISAGHGIIGTVDGLVYMWELLTGNKLGTLHEFKGGSVSCIATDDLESGVLAVVDERGQAMVYRRLQ</sequence>
<dbReference type="Proteomes" id="UP000091857">
    <property type="component" value="Chromosome 1"/>
</dbReference>
<reference evidence="2" key="1">
    <citation type="journal article" date="2016" name="Nat. Biotechnol.">
        <title>Sequencing wild and cultivated cassava and related species reveals extensive interspecific hybridization and genetic diversity.</title>
        <authorList>
            <person name="Bredeson J.V."/>
            <person name="Lyons J.B."/>
            <person name="Prochnik S.E."/>
            <person name="Wu G.A."/>
            <person name="Ha C.M."/>
            <person name="Edsinger-Gonzales E."/>
            <person name="Grimwood J."/>
            <person name="Schmutz J."/>
            <person name="Rabbi I.Y."/>
            <person name="Egesi C."/>
            <person name="Nauluvula P."/>
            <person name="Lebot V."/>
            <person name="Ndunguru J."/>
            <person name="Mkamilo G."/>
            <person name="Bart R.S."/>
            <person name="Setter T.L."/>
            <person name="Gleadow R.M."/>
            <person name="Kulakow P."/>
            <person name="Ferguson M.E."/>
            <person name="Rounsley S."/>
            <person name="Rokhsar D.S."/>
        </authorList>
    </citation>
    <scope>NUCLEOTIDE SEQUENCE [LARGE SCALE GENOMIC DNA]</scope>
    <source>
        <strain evidence="2">cv. AM560-2</strain>
    </source>
</reference>
<keyword evidence="2" id="KW-1185">Reference proteome</keyword>
<name>A0ACB7IB97_MANES</name>
<proteinExistence type="predicted"/>
<accession>A0ACB7IB97</accession>
<protein>
    <submittedName>
        <fullName evidence="1">Uncharacterized protein</fullName>
    </submittedName>
</protein>
<organism evidence="1 2">
    <name type="scientific">Manihot esculenta</name>
    <name type="common">Cassava</name>
    <name type="synonym">Jatropha manihot</name>
    <dbReference type="NCBI Taxonomy" id="3983"/>
    <lineage>
        <taxon>Eukaryota</taxon>
        <taxon>Viridiplantae</taxon>
        <taxon>Streptophyta</taxon>
        <taxon>Embryophyta</taxon>
        <taxon>Tracheophyta</taxon>
        <taxon>Spermatophyta</taxon>
        <taxon>Magnoliopsida</taxon>
        <taxon>eudicotyledons</taxon>
        <taxon>Gunneridae</taxon>
        <taxon>Pentapetalae</taxon>
        <taxon>rosids</taxon>
        <taxon>fabids</taxon>
        <taxon>Malpighiales</taxon>
        <taxon>Euphorbiaceae</taxon>
        <taxon>Crotonoideae</taxon>
        <taxon>Manihoteae</taxon>
        <taxon>Manihot</taxon>
    </lineage>
</organism>